<evidence type="ECO:0000256" key="4">
    <source>
        <dbReference type="ARBA" id="ARBA00022679"/>
    </source>
</evidence>
<evidence type="ECO:0000256" key="7">
    <source>
        <dbReference type="HAMAP-Rule" id="MF_01208"/>
    </source>
</evidence>
<dbReference type="InterPro" id="IPR029057">
    <property type="entry name" value="PRTase-like"/>
</dbReference>
<evidence type="ECO:0000313" key="10">
    <source>
        <dbReference type="Proteomes" id="UP000724672"/>
    </source>
</evidence>
<evidence type="ECO:0000313" key="9">
    <source>
        <dbReference type="EMBL" id="MBS4539192.1"/>
    </source>
</evidence>
<comment type="subunit">
    <text evidence="7">Homodimer.</text>
</comment>
<keyword evidence="5 7" id="KW-0460">Magnesium</keyword>
<evidence type="ECO:0000256" key="1">
    <source>
        <dbReference type="ARBA" id="ARBA00004889"/>
    </source>
</evidence>
<dbReference type="InterPro" id="IPR006273">
    <property type="entry name" value="Orotate_PRibTrfase_bac"/>
</dbReference>
<comment type="function">
    <text evidence="7">Catalyzes the transfer of a ribosyl phosphate group from 5-phosphoribose 1-diphosphate to orotate, leading to the formation of orotidine monophosphate (OMP).</text>
</comment>
<dbReference type="GO" id="GO:0004588">
    <property type="term" value="F:orotate phosphoribosyltransferase activity"/>
    <property type="evidence" value="ECO:0007669"/>
    <property type="project" value="UniProtKB-UniRule"/>
</dbReference>
<dbReference type="PANTHER" id="PTHR19278">
    <property type="entry name" value="OROTATE PHOSPHORIBOSYLTRANSFERASE"/>
    <property type="match status" value="1"/>
</dbReference>
<evidence type="ECO:0000259" key="8">
    <source>
        <dbReference type="Pfam" id="PF00156"/>
    </source>
</evidence>
<keyword evidence="3 7" id="KW-0328">Glycosyltransferase</keyword>
<dbReference type="AlphaFoldDB" id="A0A942V3C0"/>
<feature type="binding site" description="in other chain" evidence="7">
    <location>
        <begin position="112"/>
        <end position="120"/>
    </location>
    <ligand>
        <name>5-phospho-alpha-D-ribose 1-diphosphate</name>
        <dbReference type="ChEBI" id="CHEBI:58017"/>
        <note>ligand shared between dimeric partners</note>
    </ligand>
</feature>
<dbReference type="Pfam" id="PF00156">
    <property type="entry name" value="Pribosyltran"/>
    <property type="match status" value="1"/>
</dbReference>
<evidence type="ECO:0000256" key="5">
    <source>
        <dbReference type="ARBA" id="ARBA00022842"/>
    </source>
</evidence>
<feature type="binding site" description="in other chain" evidence="7">
    <location>
        <position position="90"/>
    </location>
    <ligand>
        <name>5-phospho-alpha-D-ribose 1-diphosphate</name>
        <dbReference type="ChEBI" id="CHEBI:58017"/>
        <note>ligand shared between dimeric partners</note>
    </ligand>
</feature>
<comment type="catalytic activity">
    <reaction evidence="7">
        <text>orotidine 5'-phosphate + diphosphate = orotate + 5-phospho-alpha-D-ribose 1-diphosphate</text>
        <dbReference type="Rhea" id="RHEA:10380"/>
        <dbReference type="ChEBI" id="CHEBI:30839"/>
        <dbReference type="ChEBI" id="CHEBI:33019"/>
        <dbReference type="ChEBI" id="CHEBI:57538"/>
        <dbReference type="ChEBI" id="CHEBI:58017"/>
        <dbReference type="EC" id="2.4.2.10"/>
    </reaction>
</comment>
<evidence type="ECO:0000256" key="3">
    <source>
        <dbReference type="ARBA" id="ARBA00022676"/>
    </source>
</evidence>
<dbReference type="GO" id="GO:0044205">
    <property type="term" value="P:'de novo' UMP biosynthetic process"/>
    <property type="evidence" value="ECO:0007669"/>
    <property type="project" value="UniProtKB-UniRule"/>
</dbReference>
<comment type="cofactor">
    <cofactor evidence="7">
        <name>Mg(2+)</name>
        <dbReference type="ChEBI" id="CHEBI:18420"/>
    </cofactor>
</comment>
<feature type="domain" description="Phosphoribosyltransferase" evidence="8">
    <location>
        <begin position="58"/>
        <end position="164"/>
    </location>
</feature>
<comment type="caution">
    <text evidence="9">The sequence shown here is derived from an EMBL/GenBank/DDBJ whole genome shotgun (WGS) entry which is preliminary data.</text>
</comment>
<dbReference type="CDD" id="cd06223">
    <property type="entry name" value="PRTases_typeI"/>
    <property type="match status" value="1"/>
</dbReference>
<dbReference type="EC" id="2.4.2.10" evidence="2 7"/>
<reference evidence="9" key="1">
    <citation type="submission" date="2019-12" db="EMBL/GenBank/DDBJ databases">
        <title>Clostridiaceae gen. nov. sp. nov., isolated from sediment in Xinjiang, China.</title>
        <authorList>
            <person name="Zhang R."/>
        </authorList>
    </citation>
    <scope>NUCLEOTIDE SEQUENCE</scope>
    <source>
        <strain evidence="9">D2Q-11</strain>
    </source>
</reference>
<name>A0A942V3C0_9FIRM</name>
<keyword evidence="4 7" id="KW-0808">Transferase</keyword>
<dbReference type="Gene3D" id="3.40.50.2020">
    <property type="match status" value="1"/>
</dbReference>
<feature type="binding site" evidence="7">
    <location>
        <position position="116"/>
    </location>
    <ligand>
        <name>orotate</name>
        <dbReference type="ChEBI" id="CHEBI:30839"/>
    </ligand>
</feature>
<dbReference type="InterPro" id="IPR000836">
    <property type="entry name" value="PRTase_dom"/>
</dbReference>
<dbReference type="InterPro" id="IPR023031">
    <property type="entry name" value="OPRT"/>
</dbReference>
<dbReference type="GO" id="GO:0019856">
    <property type="term" value="P:pyrimidine nucleobase biosynthetic process"/>
    <property type="evidence" value="ECO:0007669"/>
    <property type="project" value="InterPro"/>
</dbReference>
<organism evidence="9 10">
    <name type="scientific">Anaeromonas frigoriresistens</name>
    <dbReference type="NCBI Taxonomy" id="2683708"/>
    <lineage>
        <taxon>Bacteria</taxon>
        <taxon>Bacillati</taxon>
        <taxon>Bacillota</taxon>
        <taxon>Tissierellia</taxon>
        <taxon>Tissierellales</taxon>
        <taxon>Thermohalobacteraceae</taxon>
        <taxon>Anaeromonas</taxon>
    </lineage>
</organism>
<dbReference type="Proteomes" id="UP000724672">
    <property type="component" value="Unassembled WGS sequence"/>
</dbReference>
<dbReference type="PANTHER" id="PTHR19278:SF9">
    <property type="entry name" value="URIDINE 5'-MONOPHOSPHATE SYNTHASE"/>
    <property type="match status" value="1"/>
</dbReference>
<comment type="similarity">
    <text evidence="7">Belongs to the purine/pyrimidine phosphoribosyltransferase family. PyrE subfamily.</text>
</comment>
<feature type="binding site" evidence="7">
    <location>
        <position position="144"/>
    </location>
    <ligand>
        <name>orotate</name>
        <dbReference type="ChEBI" id="CHEBI:30839"/>
    </ligand>
</feature>
<accession>A0A942V3C0</accession>
<keyword evidence="6 7" id="KW-0665">Pyrimidine biosynthesis</keyword>
<proteinExistence type="inferred from homology"/>
<evidence type="ECO:0000256" key="2">
    <source>
        <dbReference type="ARBA" id="ARBA00011971"/>
    </source>
</evidence>
<dbReference type="RefSeq" id="WP_203367115.1">
    <property type="nucleotide sequence ID" value="NZ_WSFT01000042.1"/>
</dbReference>
<comment type="caution">
    <text evidence="7">Lacks conserved residue(s) required for the propagation of feature annotation.</text>
</comment>
<dbReference type="HAMAP" id="MF_01208">
    <property type="entry name" value="PyrE"/>
    <property type="match status" value="1"/>
</dbReference>
<dbReference type="SUPFAM" id="SSF53271">
    <property type="entry name" value="PRTase-like"/>
    <property type="match status" value="1"/>
</dbReference>
<comment type="pathway">
    <text evidence="1 7">Pyrimidine metabolism; UMP biosynthesis via de novo pathway; UMP from orotate: step 1/2.</text>
</comment>
<dbReference type="NCBIfam" id="TIGR01367">
    <property type="entry name" value="pyrE_Therm"/>
    <property type="match status" value="1"/>
</dbReference>
<protein>
    <recommendedName>
        <fullName evidence="2 7">Orotate phosphoribosyltransferase</fullName>
        <shortName evidence="7">OPRT</shortName>
        <shortName evidence="7">OPRTase</shortName>
        <ecNumber evidence="2 7">2.4.2.10</ecNumber>
    </recommendedName>
</protein>
<feature type="binding site" evidence="7">
    <location>
        <position position="89"/>
    </location>
    <ligand>
        <name>5-phospho-alpha-D-ribose 1-diphosphate</name>
        <dbReference type="ChEBI" id="CHEBI:58017"/>
        <note>ligand shared between dimeric partners</note>
    </ligand>
</feature>
<gene>
    <name evidence="7 9" type="primary">pyrE</name>
    <name evidence="9" type="ORF">GOQ27_12015</name>
</gene>
<sequence>MKSIIDILKDTEALLEGHFLLSSGKHSKEYVQCAKVLSHPQYAEQVLNPVVDKVKSLDIDILVGPAMGGIIVAYEMGRQLEKQAIFTERKDNEMTLRRGFQIEKGQRVLITEDVVTTGKSTMETKKVIESLGGIVIGVASIVDRTGGKSELDIPLYSAISLQIDTYDNENCPMCKEGKEAVKPGSRKL</sequence>
<evidence type="ECO:0000256" key="6">
    <source>
        <dbReference type="ARBA" id="ARBA00022975"/>
    </source>
</evidence>
<dbReference type="GO" id="GO:0000287">
    <property type="term" value="F:magnesium ion binding"/>
    <property type="evidence" value="ECO:0007669"/>
    <property type="project" value="UniProtKB-UniRule"/>
</dbReference>
<keyword evidence="10" id="KW-1185">Reference proteome</keyword>
<dbReference type="EMBL" id="WSFT01000042">
    <property type="protein sequence ID" value="MBS4539192.1"/>
    <property type="molecule type" value="Genomic_DNA"/>
</dbReference>